<organism evidence="2 3">
    <name type="scientific">Triparma laevis f. inornata</name>
    <dbReference type="NCBI Taxonomy" id="1714386"/>
    <lineage>
        <taxon>Eukaryota</taxon>
        <taxon>Sar</taxon>
        <taxon>Stramenopiles</taxon>
        <taxon>Ochrophyta</taxon>
        <taxon>Bolidophyceae</taxon>
        <taxon>Parmales</taxon>
        <taxon>Triparmaceae</taxon>
        <taxon>Triparma</taxon>
    </lineage>
</organism>
<dbReference type="EMBL" id="BLQM01000478">
    <property type="protein sequence ID" value="GMH91753.1"/>
    <property type="molecule type" value="Genomic_DNA"/>
</dbReference>
<gene>
    <name evidence="2" type="ORF">TL16_g12145</name>
</gene>
<accession>A0A9W7EVW2</accession>
<reference evidence="3" key="1">
    <citation type="journal article" date="2023" name="Commun. Biol.">
        <title>Genome analysis of Parmales, the sister group of diatoms, reveals the evolutionary specialization of diatoms from phago-mixotrophs to photoautotrophs.</title>
        <authorList>
            <person name="Ban H."/>
            <person name="Sato S."/>
            <person name="Yoshikawa S."/>
            <person name="Yamada K."/>
            <person name="Nakamura Y."/>
            <person name="Ichinomiya M."/>
            <person name="Sato N."/>
            <person name="Blanc-Mathieu R."/>
            <person name="Endo H."/>
            <person name="Kuwata A."/>
            <person name="Ogata H."/>
        </authorList>
    </citation>
    <scope>NUCLEOTIDE SEQUENCE [LARGE SCALE GENOMIC DNA]</scope>
</reference>
<feature type="region of interest" description="Disordered" evidence="1">
    <location>
        <begin position="1"/>
        <end position="35"/>
    </location>
</feature>
<evidence type="ECO:0000313" key="3">
    <source>
        <dbReference type="Proteomes" id="UP001162640"/>
    </source>
</evidence>
<evidence type="ECO:0000256" key="1">
    <source>
        <dbReference type="SAM" id="MobiDB-lite"/>
    </source>
</evidence>
<dbReference type="AlphaFoldDB" id="A0A9W7EVW2"/>
<comment type="caution">
    <text evidence="2">The sequence shown here is derived from an EMBL/GenBank/DDBJ whole genome shotgun (WGS) entry which is preliminary data.</text>
</comment>
<name>A0A9W7EVW2_9STRA</name>
<protein>
    <submittedName>
        <fullName evidence="2">Uncharacterized protein</fullName>
    </submittedName>
</protein>
<proteinExistence type="predicted"/>
<feature type="compositionally biased region" description="Polar residues" evidence="1">
    <location>
        <begin position="11"/>
        <end position="25"/>
    </location>
</feature>
<dbReference type="Proteomes" id="UP001162640">
    <property type="component" value="Unassembled WGS sequence"/>
</dbReference>
<sequence length="68" mass="7485">MHERAEKKQKGQSLANTKQTGSNASEPGIAVKNETNVDTRAMARYATKVKVGRIHSRLTVTVRHLLGL</sequence>
<evidence type="ECO:0000313" key="2">
    <source>
        <dbReference type="EMBL" id="GMH91753.1"/>
    </source>
</evidence>